<dbReference type="OrthoDB" id="9792500at2"/>
<dbReference type="eggNOG" id="COG0589">
    <property type="taxonomic scope" value="Bacteria"/>
</dbReference>
<protein>
    <submittedName>
        <fullName evidence="3">Universal stress protein family protein</fullName>
    </submittedName>
</protein>
<dbReference type="Gene3D" id="3.40.50.620">
    <property type="entry name" value="HUPs"/>
    <property type="match status" value="1"/>
</dbReference>
<dbReference type="RefSeq" id="WP_008331784.1">
    <property type="nucleotide sequence ID" value="NZ_CH902578.1"/>
</dbReference>
<dbReference type="SUPFAM" id="SSF52402">
    <property type="entry name" value="Adenine nucleotide alpha hydrolases-like"/>
    <property type="match status" value="1"/>
</dbReference>
<evidence type="ECO:0000313" key="3">
    <source>
        <dbReference type="EMBL" id="EAQ13172.1"/>
    </source>
</evidence>
<reference evidence="3 4" key="1">
    <citation type="journal article" date="2010" name="J. Bacteriol.">
        <title>Genome sequences of Pelagibaca bermudensis HTCC2601T and Maritimibacter alkaliphilus HTCC2654T, the type strains of two marine Roseobacter genera.</title>
        <authorList>
            <person name="Thrash J.C."/>
            <person name="Cho J.C."/>
            <person name="Ferriera S."/>
            <person name="Johnson J."/>
            <person name="Vergin K.L."/>
            <person name="Giovannoni S.J."/>
        </authorList>
    </citation>
    <scope>NUCLEOTIDE SEQUENCE [LARGE SCALE GENOMIC DNA]</scope>
    <source>
        <strain evidence="3 4">HTCC2654</strain>
    </source>
</reference>
<dbReference type="Proteomes" id="UP000002931">
    <property type="component" value="Unassembled WGS sequence"/>
</dbReference>
<dbReference type="InterPro" id="IPR006016">
    <property type="entry name" value="UspA"/>
</dbReference>
<dbReference type="InterPro" id="IPR014729">
    <property type="entry name" value="Rossmann-like_a/b/a_fold"/>
</dbReference>
<feature type="domain" description="UspA" evidence="2">
    <location>
        <begin position="3"/>
        <end position="144"/>
    </location>
</feature>
<gene>
    <name evidence="3" type="ORF">RB2654_11758</name>
</gene>
<evidence type="ECO:0000256" key="1">
    <source>
        <dbReference type="ARBA" id="ARBA00008791"/>
    </source>
</evidence>
<keyword evidence="4" id="KW-1185">Reference proteome</keyword>
<dbReference type="PRINTS" id="PR01438">
    <property type="entry name" value="UNVRSLSTRESS"/>
</dbReference>
<evidence type="ECO:0000313" key="4">
    <source>
        <dbReference type="Proteomes" id="UP000002931"/>
    </source>
</evidence>
<name>A3VFQ7_9RHOB</name>
<dbReference type="STRING" id="314271.RB2654_11758"/>
<comment type="caution">
    <text evidence="3">The sequence shown here is derived from an EMBL/GenBank/DDBJ whole genome shotgun (WGS) entry which is preliminary data.</text>
</comment>
<dbReference type="HOGENOM" id="CLU_049301_12_1_5"/>
<accession>A3VFQ7</accession>
<evidence type="ECO:0000259" key="2">
    <source>
        <dbReference type="Pfam" id="PF00582"/>
    </source>
</evidence>
<dbReference type="InterPro" id="IPR006015">
    <property type="entry name" value="Universal_stress_UspA"/>
</dbReference>
<comment type="similarity">
    <text evidence="1">Belongs to the universal stress protein A family.</text>
</comment>
<dbReference type="PANTHER" id="PTHR46268:SF6">
    <property type="entry name" value="UNIVERSAL STRESS PROTEIN UP12"/>
    <property type="match status" value="1"/>
</dbReference>
<dbReference type="PANTHER" id="PTHR46268">
    <property type="entry name" value="STRESS RESPONSE PROTEIN NHAX"/>
    <property type="match status" value="1"/>
</dbReference>
<dbReference type="Pfam" id="PF00582">
    <property type="entry name" value="Usp"/>
    <property type="match status" value="1"/>
</dbReference>
<dbReference type="AlphaFoldDB" id="A3VFQ7"/>
<sequence>MTIKTVLCAIDINRPEAEAIVLRRAHKIAEAEGAQLDVITVVPDYGMSVVGGYFDEKHTQKAVEHAHALLCDAVGKVLGEEANAACRHVVAVGKAYQEILKVAEKDEADLIVLGAHDPDLSDYLLGPNAARVVRHTKASVYVVREV</sequence>
<organism evidence="3 4">
    <name type="scientific">Maritimibacter alkaliphilus HTCC2654</name>
    <dbReference type="NCBI Taxonomy" id="314271"/>
    <lineage>
        <taxon>Bacteria</taxon>
        <taxon>Pseudomonadati</taxon>
        <taxon>Pseudomonadota</taxon>
        <taxon>Alphaproteobacteria</taxon>
        <taxon>Rhodobacterales</taxon>
        <taxon>Roseobacteraceae</taxon>
        <taxon>Maritimibacter</taxon>
    </lineage>
</organism>
<proteinExistence type="inferred from homology"/>
<dbReference type="CDD" id="cd00293">
    <property type="entry name" value="USP-like"/>
    <property type="match status" value="1"/>
</dbReference>
<dbReference type="EMBL" id="AAMT01000006">
    <property type="protein sequence ID" value="EAQ13172.1"/>
    <property type="molecule type" value="Genomic_DNA"/>
</dbReference>